<dbReference type="GO" id="GO:0046872">
    <property type="term" value="F:metal ion binding"/>
    <property type="evidence" value="ECO:0007669"/>
    <property type="project" value="InterPro"/>
</dbReference>
<protein>
    <submittedName>
        <fullName evidence="2">Ferritin family protein</fullName>
    </submittedName>
</protein>
<dbReference type="Pfam" id="PF02915">
    <property type="entry name" value="Rubrerythrin"/>
    <property type="match status" value="1"/>
</dbReference>
<dbReference type="Proteomes" id="UP000516369">
    <property type="component" value="Chromosome"/>
</dbReference>
<dbReference type="AlphaFoldDB" id="A0A7H1MZI5"/>
<dbReference type="KEGG" id="dvn:HQ394_05270"/>
<dbReference type="RefSeq" id="WP_190262382.1">
    <property type="nucleotide sequence ID" value="NZ_CP053923.1"/>
</dbReference>
<dbReference type="EMBL" id="CP053923">
    <property type="protein sequence ID" value="QNT68871.1"/>
    <property type="molecule type" value="Genomic_DNA"/>
</dbReference>
<dbReference type="Gene3D" id="1.20.1260.10">
    <property type="match status" value="1"/>
</dbReference>
<dbReference type="InterPro" id="IPR003251">
    <property type="entry name" value="Rr_diiron-bd_dom"/>
</dbReference>
<evidence type="ECO:0000313" key="3">
    <source>
        <dbReference type="Proteomes" id="UP000516369"/>
    </source>
</evidence>
<name>A0A7H1MZI5_9PROT</name>
<dbReference type="InterPro" id="IPR012347">
    <property type="entry name" value="Ferritin-like"/>
</dbReference>
<dbReference type="InterPro" id="IPR009078">
    <property type="entry name" value="Ferritin-like_SF"/>
</dbReference>
<dbReference type="SUPFAM" id="SSF47240">
    <property type="entry name" value="Ferritin-like"/>
    <property type="match status" value="1"/>
</dbReference>
<dbReference type="GO" id="GO:0016491">
    <property type="term" value="F:oxidoreductase activity"/>
    <property type="evidence" value="ECO:0007669"/>
    <property type="project" value="InterPro"/>
</dbReference>
<accession>A0A7H1MZI5</accession>
<evidence type="ECO:0000259" key="1">
    <source>
        <dbReference type="Pfam" id="PF02915"/>
    </source>
</evidence>
<evidence type="ECO:0000313" key="2">
    <source>
        <dbReference type="EMBL" id="QNT68871.1"/>
    </source>
</evidence>
<feature type="domain" description="Rubrerythrin diiron-binding" evidence="1">
    <location>
        <begin position="108"/>
        <end position="159"/>
    </location>
</feature>
<keyword evidence="3" id="KW-1185">Reference proteome</keyword>
<sequence length="177" mass="19863">MVEVRKAPGDIATVEEFLAHALTLENEAADGYQEIGDSMAVHNNPEVAELFYKFCKYGRMHASEVQSLATGLTLPHIAPWDFAWEDGESPETPGADSVHYMMTPSQALLLALRAEQQAHDFYATVAKTTKVPRIKELASEFASEEAEHVRLLEEWIVRYPSAEKNWDFDPDPPSMPE</sequence>
<proteinExistence type="predicted"/>
<dbReference type="CDD" id="cd01045">
    <property type="entry name" value="Ferritin_like_AB"/>
    <property type="match status" value="1"/>
</dbReference>
<reference evidence="2 3" key="1">
    <citation type="submission" date="2020-05" db="EMBL/GenBank/DDBJ databases">
        <title>Complete closed genome sequence of Defluviicoccus vanus.</title>
        <authorList>
            <person name="Bessarab I."/>
            <person name="Arumugam K."/>
            <person name="Maszenan A.M."/>
            <person name="Seviour R.J."/>
            <person name="Williams R.B."/>
        </authorList>
    </citation>
    <scope>NUCLEOTIDE SEQUENCE [LARGE SCALE GENOMIC DNA]</scope>
    <source>
        <strain evidence="2 3">Ben 114</strain>
    </source>
</reference>
<gene>
    <name evidence="2" type="ORF">HQ394_05270</name>
</gene>
<organism evidence="2 3">
    <name type="scientific">Defluviicoccus vanus</name>
    <dbReference type="NCBI Taxonomy" id="111831"/>
    <lineage>
        <taxon>Bacteria</taxon>
        <taxon>Pseudomonadati</taxon>
        <taxon>Pseudomonadota</taxon>
        <taxon>Alphaproteobacteria</taxon>
        <taxon>Rhodospirillales</taxon>
        <taxon>Rhodospirillaceae</taxon>
        <taxon>Defluviicoccus</taxon>
    </lineage>
</organism>